<evidence type="ECO:0000313" key="16">
    <source>
        <dbReference type="Proteomes" id="UP000198870"/>
    </source>
</evidence>
<organism evidence="15 16">
    <name type="scientific">Desulfoluna spongiiphila</name>
    <dbReference type="NCBI Taxonomy" id="419481"/>
    <lineage>
        <taxon>Bacteria</taxon>
        <taxon>Pseudomonadati</taxon>
        <taxon>Thermodesulfobacteriota</taxon>
        <taxon>Desulfobacteria</taxon>
        <taxon>Desulfobacterales</taxon>
        <taxon>Desulfolunaceae</taxon>
        <taxon>Desulfoluna</taxon>
    </lineage>
</organism>
<keyword evidence="10 12" id="KW-0378">Hydrolase</keyword>
<feature type="region of interest" description="Disordered" evidence="13">
    <location>
        <begin position="63"/>
        <end position="82"/>
    </location>
</feature>
<dbReference type="Gene3D" id="3.30.420.10">
    <property type="entry name" value="Ribonuclease H-like superfamily/Ribonuclease H"/>
    <property type="match status" value="1"/>
</dbReference>
<dbReference type="EC" id="3.1.26.4" evidence="5 12"/>
<evidence type="ECO:0000256" key="9">
    <source>
        <dbReference type="ARBA" id="ARBA00022759"/>
    </source>
</evidence>
<dbReference type="InterPro" id="IPR012337">
    <property type="entry name" value="RNaseH-like_sf"/>
</dbReference>
<comment type="catalytic activity">
    <reaction evidence="1 12">
        <text>Endonucleolytic cleavage to 5'-phosphomonoester.</text>
        <dbReference type="EC" id="3.1.26.4"/>
    </reaction>
</comment>
<keyword evidence="16" id="KW-1185">Reference proteome</keyword>
<dbReference type="InterPro" id="IPR009027">
    <property type="entry name" value="Ribosomal_bL9/RNase_H1_N"/>
</dbReference>
<dbReference type="Proteomes" id="UP000198870">
    <property type="component" value="Unassembled WGS sequence"/>
</dbReference>
<dbReference type="Gene3D" id="3.40.970.10">
    <property type="entry name" value="Ribonuclease H1, N-terminal domain"/>
    <property type="match status" value="1"/>
</dbReference>
<feature type="domain" description="RNase H type-1" evidence="14">
    <location>
        <begin position="80"/>
        <end position="223"/>
    </location>
</feature>
<dbReference type="CDD" id="cd09278">
    <property type="entry name" value="RNase_HI_prokaryote_like"/>
    <property type="match status" value="1"/>
</dbReference>
<dbReference type="GO" id="GO:0000287">
    <property type="term" value="F:magnesium ion binding"/>
    <property type="evidence" value="ECO:0007669"/>
    <property type="project" value="UniProtKB-UniRule"/>
</dbReference>
<evidence type="ECO:0000256" key="10">
    <source>
        <dbReference type="ARBA" id="ARBA00022801"/>
    </source>
</evidence>
<dbReference type="GO" id="GO:0003676">
    <property type="term" value="F:nucleic acid binding"/>
    <property type="evidence" value="ECO:0007669"/>
    <property type="project" value="InterPro"/>
</dbReference>
<dbReference type="InterPro" id="IPR002156">
    <property type="entry name" value="RNaseH_domain"/>
</dbReference>
<dbReference type="InterPro" id="IPR036397">
    <property type="entry name" value="RNaseH_sf"/>
</dbReference>
<comment type="similarity">
    <text evidence="3 12">Belongs to the RNase H family.</text>
</comment>
<accession>A0A1G5B375</accession>
<dbReference type="InterPro" id="IPR037056">
    <property type="entry name" value="RNase_H1_N_sf"/>
</dbReference>
<comment type="function">
    <text evidence="2 12">Endonuclease that specifically degrades the RNA of RNA-DNA hybrids.</text>
</comment>
<evidence type="ECO:0000256" key="6">
    <source>
        <dbReference type="ARBA" id="ARBA00017721"/>
    </source>
</evidence>
<dbReference type="GO" id="GO:0004523">
    <property type="term" value="F:RNA-DNA hybrid ribonuclease activity"/>
    <property type="evidence" value="ECO:0007669"/>
    <property type="project" value="UniProtKB-UniRule"/>
</dbReference>
<feature type="binding site" evidence="12">
    <location>
        <position position="215"/>
    </location>
    <ligand>
        <name>Mg(2+)</name>
        <dbReference type="ChEBI" id="CHEBI:18420"/>
        <label>2</label>
    </ligand>
</feature>
<dbReference type="GO" id="GO:0043137">
    <property type="term" value="P:DNA replication, removal of RNA primer"/>
    <property type="evidence" value="ECO:0007669"/>
    <property type="project" value="TreeGrafter"/>
</dbReference>
<gene>
    <name evidence="12" type="primary">rnhA</name>
    <name evidence="15" type="ORF">SAMN05216233_101595</name>
</gene>
<feature type="binding site" evidence="12">
    <location>
        <position position="127"/>
    </location>
    <ligand>
        <name>Mg(2+)</name>
        <dbReference type="ChEBI" id="CHEBI:18420"/>
        <label>1</label>
    </ligand>
</feature>
<dbReference type="PANTHER" id="PTHR10642">
    <property type="entry name" value="RIBONUCLEASE H1"/>
    <property type="match status" value="1"/>
</dbReference>
<feature type="binding site" evidence="12">
    <location>
        <position position="89"/>
    </location>
    <ligand>
        <name>Mg(2+)</name>
        <dbReference type="ChEBI" id="CHEBI:18420"/>
        <label>2</label>
    </ligand>
</feature>
<dbReference type="FunFam" id="3.40.970.10:FF:000002">
    <property type="entry name" value="Ribonuclease H"/>
    <property type="match status" value="1"/>
</dbReference>
<dbReference type="GO" id="GO:0005737">
    <property type="term" value="C:cytoplasm"/>
    <property type="evidence" value="ECO:0007669"/>
    <property type="project" value="UniProtKB-SubCell"/>
</dbReference>
<reference evidence="15 16" key="1">
    <citation type="submission" date="2016-10" db="EMBL/GenBank/DDBJ databases">
        <authorList>
            <person name="de Groot N.N."/>
        </authorList>
    </citation>
    <scope>NUCLEOTIDE SEQUENCE [LARGE SCALE GENOMIC DNA]</scope>
    <source>
        <strain evidence="15 16">AA1</strain>
    </source>
</reference>
<evidence type="ECO:0000256" key="5">
    <source>
        <dbReference type="ARBA" id="ARBA00012180"/>
    </source>
</evidence>
<dbReference type="AlphaFoldDB" id="A0A1G5B375"/>
<evidence type="ECO:0000256" key="8">
    <source>
        <dbReference type="ARBA" id="ARBA00022723"/>
    </source>
</evidence>
<dbReference type="InterPro" id="IPR022892">
    <property type="entry name" value="RNaseHI"/>
</dbReference>
<dbReference type="STRING" id="419481.SAMN05216233_101595"/>
<dbReference type="EMBL" id="FMUX01000001">
    <property type="protein sequence ID" value="SCX84531.1"/>
    <property type="molecule type" value="Genomic_DNA"/>
</dbReference>
<dbReference type="InterPro" id="IPR011320">
    <property type="entry name" value="RNase_H1_N"/>
</dbReference>
<dbReference type="InterPro" id="IPR050092">
    <property type="entry name" value="RNase_H"/>
</dbReference>
<comment type="cofactor">
    <cofactor evidence="12">
        <name>Mg(2+)</name>
        <dbReference type="ChEBI" id="CHEBI:18420"/>
    </cofactor>
    <text evidence="12">Binds 1 Mg(2+) ion per subunit. May bind a second metal ion at a regulatory site, or after substrate binding.</text>
</comment>
<keyword evidence="11 12" id="KW-0460">Magnesium</keyword>
<evidence type="ECO:0000256" key="11">
    <source>
        <dbReference type="ARBA" id="ARBA00022842"/>
    </source>
</evidence>
<evidence type="ECO:0000256" key="1">
    <source>
        <dbReference type="ARBA" id="ARBA00000077"/>
    </source>
</evidence>
<dbReference type="Pfam" id="PF01693">
    <property type="entry name" value="Cauli_VI"/>
    <property type="match status" value="1"/>
</dbReference>
<dbReference type="NCBIfam" id="NF001236">
    <property type="entry name" value="PRK00203.1"/>
    <property type="match status" value="1"/>
</dbReference>
<evidence type="ECO:0000259" key="14">
    <source>
        <dbReference type="PROSITE" id="PS50879"/>
    </source>
</evidence>
<comment type="subunit">
    <text evidence="4 12">Monomer.</text>
</comment>
<dbReference type="PROSITE" id="PS50879">
    <property type="entry name" value="RNASE_H_1"/>
    <property type="match status" value="1"/>
</dbReference>
<dbReference type="InterPro" id="IPR017067">
    <property type="entry name" value="RNase_H1_euk"/>
</dbReference>
<sequence>MASMKFYAVAVGRVPGIYTNWPDAQSQVSGFEGAMYKSFTTREEAESWCKKPSYNTVVRKRCKPKDAPVKKTAPPKPKGDGKTLHIFSDGGAIGNPGPGGYGVVIVDGKNRTELKGGYGYTTNNRMELMGCIKALEHVGATKRPLIVTTDSSYVVNGISKGWAEGWRQRGWKKSDGKPAVNTDLWAKLLDLCAPLAVRFQWVKGHAGHPENERCDALANTTARNGKNLELDVGYVKNL</sequence>
<evidence type="ECO:0000256" key="4">
    <source>
        <dbReference type="ARBA" id="ARBA00011245"/>
    </source>
</evidence>
<protein>
    <recommendedName>
        <fullName evidence="6 12">Ribonuclease H</fullName>
        <shortName evidence="12">RNase H</shortName>
        <ecNumber evidence="5 12">3.1.26.4</ecNumber>
    </recommendedName>
</protein>
<keyword evidence="8 12" id="KW-0479">Metal-binding</keyword>
<dbReference type="PIRSF" id="PIRSF036852">
    <property type="entry name" value="Ribonuclease_H1_euk"/>
    <property type="match status" value="1"/>
</dbReference>
<proteinExistence type="inferred from homology"/>
<name>A0A1G5B375_9BACT</name>
<keyword evidence="7 12" id="KW-0540">Nuclease</keyword>
<evidence type="ECO:0000256" key="13">
    <source>
        <dbReference type="SAM" id="MobiDB-lite"/>
    </source>
</evidence>
<evidence type="ECO:0000256" key="2">
    <source>
        <dbReference type="ARBA" id="ARBA00004065"/>
    </source>
</evidence>
<feature type="binding site" evidence="12">
    <location>
        <position position="89"/>
    </location>
    <ligand>
        <name>Mg(2+)</name>
        <dbReference type="ChEBI" id="CHEBI:18420"/>
        <label>1</label>
    </ligand>
</feature>
<dbReference type="SUPFAM" id="SSF55658">
    <property type="entry name" value="L9 N-domain-like"/>
    <property type="match status" value="1"/>
</dbReference>
<keyword evidence="9 12" id="KW-0255">Endonuclease</keyword>
<dbReference type="PANTHER" id="PTHR10642:SF26">
    <property type="entry name" value="RIBONUCLEASE H1"/>
    <property type="match status" value="1"/>
</dbReference>
<evidence type="ECO:0000313" key="15">
    <source>
        <dbReference type="EMBL" id="SCX84531.1"/>
    </source>
</evidence>
<evidence type="ECO:0000256" key="7">
    <source>
        <dbReference type="ARBA" id="ARBA00022722"/>
    </source>
</evidence>
<dbReference type="Pfam" id="PF00075">
    <property type="entry name" value="RNase_H"/>
    <property type="match status" value="1"/>
</dbReference>
<feature type="binding site" evidence="12">
    <location>
        <position position="150"/>
    </location>
    <ligand>
        <name>Mg(2+)</name>
        <dbReference type="ChEBI" id="CHEBI:18420"/>
        <label>1</label>
    </ligand>
</feature>
<dbReference type="HAMAP" id="MF_00042">
    <property type="entry name" value="RNase_H"/>
    <property type="match status" value="1"/>
</dbReference>
<dbReference type="SUPFAM" id="SSF53098">
    <property type="entry name" value="Ribonuclease H-like"/>
    <property type="match status" value="1"/>
</dbReference>
<keyword evidence="12" id="KW-0963">Cytoplasm</keyword>
<evidence type="ECO:0000256" key="3">
    <source>
        <dbReference type="ARBA" id="ARBA00005300"/>
    </source>
</evidence>
<evidence type="ECO:0000256" key="12">
    <source>
        <dbReference type="HAMAP-Rule" id="MF_00042"/>
    </source>
</evidence>
<comment type="subcellular location">
    <subcellularLocation>
        <location evidence="12">Cytoplasm</location>
    </subcellularLocation>
</comment>